<evidence type="ECO:0000313" key="9">
    <source>
        <dbReference type="Proteomes" id="UP000192132"/>
    </source>
</evidence>
<dbReference type="Proteomes" id="UP000192132">
    <property type="component" value="Unassembled WGS sequence"/>
</dbReference>
<dbReference type="InterPro" id="IPR010994">
    <property type="entry name" value="RuvA_2-like"/>
</dbReference>
<dbReference type="Pfam" id="PF20582">
    <property type="entry name" value="UPF0758_N"/>
    <property type="match status" value="1"/>
</dbReference>
<dbReference type="NCBIfam" id="NF000642">
    <property type="entry name" value="PRK00024.1"/>
    <property type="match status" value="1"/>
</dbReference>
<keyword evidence="3" id="KW-0378">Hydrolase</keyword>
<dbReference type="PANTHER" id="PTHR30471">
    <property type="entry name" value="DNA REPAIR PROTEIN RADC"/>
    <property type="match status" value="1"/>
</dbReference>
<dbReference type="PROSITE" id="PS50249">
    <property type="entry name" value="MPN"/>
    <property type="match status" value="1"/>
</dbReference>
<feature type="domain" description="MPN" evidence="7">
    <location>
        <begin position="102"/>
        <end position="224"/>
    </location>
</feature>
<dbReference type="Gene3D" id="1.10.150.20">
    <property type="entry name" value="5' to 3' exonuclease, C-terminal subdomain"/>
    <property type="match status" value="1"/>
</dbReference>
<reference evidence="8 9" key="1">
    <citation type="submission" date="2016-10" db="EMBL/GenBank/DDBJ databases">
        <title>Draft Genome sequence of Alkanindiges sp. strain H1.</title>
        <authorList>
            <person name="Subhash Y."/>
            <person name="Lee S."/>
        </authorList>
    </citation>
    <scope>NUCLEOTIDE SEQUENCE [LARGE SCALE GENOMIC DNA]</scope>
    <source>
        <strain evidence="8 9">H1</strain>
    </source>
</reference>
<dbReference type="EMBL" id="MLCN01000008">
    <property type="protein sequence ID" value="ONG41470.1"/>
    <property type="molecule type" value="Genomic_DNA"/>
</dbReference>
<name>A0A1S8CYE1_9GAMM</name>
<dbReference type="OrthoDB" id="9804482at2"/>
<evidence type="ECO:0000256" key="4">
    <source>
        <dbReference type="ARBA" id="ARBA00022833"/>
    </source>
</evidence>
<comment type="similarity">
    <text evidence="6">Belongs to the UPF0758 family.</text>
</comment>
<dbReference type="GO" id="GO:0006508">
    <property type="term" value="P:proteolysis"/>
    <property type="evidence" value="ECO:0007669"/>
    <property type="project" value="UniProtKB-KW"/>
</dbReference>
<keyword evidence="4" id="KW-0862">Zinc</keyword>
<keyword evidence="9" id="KW-1185">Reference proteome</keyword>
<organism evidence="8 9">
    <name type="scientific">Alkanindiges hydrocarboniclasticus</name>
    <dbReference type="NCBI Taxonomy" id="1907941"/>
    <lineage>
        <taxon>Bacteria</taxon>
        <taxon>Pseudomonadati</taxon>
        <taxon>Pseudomonadota</taxon>
        <taxon>Gammaproteobacteria</taxon>
        <taxon>Moraxellales</taxon>
        <taxon>Moraxellaceae</taxon>
        <taxon>Alkanindiges</taxon>
    </lineage>
</organism>
<accession>A0A1S8CYE1</accession>
<gene>
    <name evidence="8" type="ORF">BKE30_03215</name>
</gene>
<dbReference type="CDD" id="cd08071">
    <property type="entry name" value="MPN_DUF2466"/>
    <property type="match status" value="1"/>
</dbReference>
<dbReference type="Pfam" id="PF04002">
    <property type="entry name" value="RadC"/>
    <property type="match status" value="1"/>
</dbReference>
<evidence type="ECO:0000256" key="2">
    <source>
        <dbReference type="ARBA" id="ARBA00022723"/>
    </source>
</evidence>
<evidence type="ECO:0000256" key="6">
    <source>
        <dbReference type="RuleBase" id="RU003797"/>
    </source>
</evidence>
<dbReference type="PANTHER" id="PTHR30471:SF3">
    <property type="entry name" value="UPF0758 PROTEIN YEES-RELATED"/>
    <property type="match status" value="1"/>
</dbReference>
<comment type="caution">
    <text evidence="8">The sequence shown here is derived from an EMBL/GenBank/DDBJ whole genome shotgun (WGS) entry which is preliminary data.</text>
</comment>
<dbReference type="SUPFAM" id="SSF47781">
    <property type="entry name" value="RuvA domain 2-like"/>
    <property type="match status" value="1"/>
</dbReference>
<dbReference type="InterPro" id="IPR037518">
    <property type="entry name" value="MPN"/>
</dbReference>
<dbReference type="GO" id="GO:0046872">
    <property type="term" value="F:metal ion binding"/>
    <property type="evidence" value="ECO:0007669"/>
    <property type="project" value="UniProtKB-KW"/>
</dbReference>
<keyword evidence="2" id="KW-0479">Metal-binding</keyword>
<evidence type="ECO:0000256" key="3">
    <source>
        <dbReference type="ARBA" id="ARBA00022801"/>
    </source>
</evidence>
<dbReference type="AlphaFoldDB" id="A0A1S8CYE1"/>
<evidence type="ECO:0000256" key="1">
    <source>
        <dbReference type="ARBA" id="ARBA00022670"/>
    </source>
</evidence>
<dbReference type="GO" id="GO:0008237">
    <property type="term" value="F:metallopeptidase activity"/>
    <property type="evidence" value="ECO:0007669"/>
    <property type="project" value="UniProtKB-KW"/>
</dbReference>
<keyword evidence="5" id="KW-0482">Metalloprotease</keyword>
<dbReference type="InterPro" id="IPR025657">
    <property type="entry name" value="RadC_JAB"/>
</dbReference>
<sequence length="226" mass="25420">MSIKCWPASERPRERLLKQGAAALSDAELLAIFLRTGSARASAIEMARTMIGEFGSLFDLLNASQEQLLACHGMGDAKVAHLMAALEMGRRYVGHQLQQHHQLNEPALVKQYFSQQLRHEPREVFAAMFLDSQLRLIQFEKIFYGSITQCSVHIREIMRLALTHRAVNLIVAHNHPDAPAQPSPADRQLTLQLMQACQLLDIRLVDHVIVGQDMVLSFAEQGYMPV</sequence>
<protein>
    <recommendedName>
        <fullName evidence="7">MPN domain-containing protein</fullName>
    </recommendedName>
</protein>
<dbReference type="InterPro" id="IPR001405">
    <property type="entry name" value="UPF0758"/>
</dbReference>
<dbReference type="Gene3D" id="3.40.140.10">
    <property type="entry name" value="Cytidine Deaminase, domain 2"/>
    <property type="match status" value="1"/>
</dbReference>
<evidence type="ECO:0000256" key="5">
    <source>
        <dbReference type="ARBA" id="ARBA00023049"/>
    </source>
</evidence>
<evidence type="ECO:0000259" key="7">
    <source>
        <dbReference type="PROSITE" id="PS50249"/>
    </source>
</evidence>
<dbReference type="RefSeq" id="WP_076877228.1">
    <property type="nucleotide sequence ID" value="NZ_MLCN01000008.1"/>
</dbReference>
<dbReference type="SUPFAM" id="SSF102712">
    <property type="entry name" value="JAB1/MPN domain"/>
    <property type="match status" value="1"/>
</dbReference>
<dbReference type="NCBIfam" id="TIGR00608">
    <property type="entry name" value="radc"/>
    <property type="match status" value="1"/>
</dbReference>
<dbReference type="InterPro" id="IPR046778">
    <property type="entry name" value="UPF0758_N"/>
</dbReference>
<dbReference type="STRING" id="1907941.BKE30_03215"/>
<proteinExistence type="inferred from homology"/>
<evidence type="ECO:0000313" key="8">
    <source>
        <dbReference type="EMBL" id="ONG41470.1"/>
    </source>
</evidence>
<keyword evidence="1" id="KW-0645">Protease</keyword>